<accession>A0A9P5SPQ2</accession>
<organism evidence="1 2">
    <name type="scientific">Podila minutissima</name>
    <dbReference type="NCBI Taxonomy" id="64525"/>
    <lineage>
        <taxon>Eukaryota</taxon>
        <taxon>Fungi</taxon>
        <taxon>Fungi incertae sedis</taxon>
        <taxon>Mucoromycota</taxon>
        <taxon>Mortierellomycotina</taxon>
        <taxon>Mortierellomycetes</taxon>
        <taxon>Mortierellales</taxon>
        <taxon>Mortierellaceae</taxon>
        <taxon>Podila</taxon>
    </lineage>
</organism>
<proteinExistence type="predicted"/>
<gene>
    <name evidence="1" type="ORF">BG006_005230</name>
</gene>
<dbReference type="AlphaFoldDB" id="A0A9P5SPQ2"/>
<sequence length="270" mass="30530">MAAALESPSCAMDSHYQDHSNFELEHTQTYFGKPKSDDAVSIKYYDISCFADNSIDRFYTTLWPIMVRKQRGRYNYVQSVDLANGKRTYFDDNTPVEQVGGKGYMYCPVQSHKSVAGNDILKFSIEGWFGGLMIPVLHDRENTKLDKNVVIEIVARDYLFQDFANHCNPNMDAQGYRCDATFYVNATHLLGNVQALEAAKIKEAIRVGPLDKSSNTVLLTTNARHATVFDFCEKRELSSPWEIIAAIKSAYEYICMVPGMPICNAEPEKP</sequence>
<keyword evidence="2" id="KW-1185">Reference proteome</keyword>
<protein>
    <submittedName>
        <fullName evidence="1">Uncharacterized protein</fullName>
    </submittedName>
</protein>
<comment type="caution">
    <text evidence="1">The sequence shown here is derived from an EMBL/GenBank/DDBJ whole genome shotgun (WGS) entry which is preliminary data.</text>
</comment>
<dbReference type="EMBL" id="JAAAUY010000294">
    <property type="protein sequence ID" value="KAF9331917.1"/>
    <property type="molecule type" value="Genomic_DNA"/>
</dbReference>
<dbReference type="Proteomes" id="UP000696485">
    <property type="component" value="Unassembled WGS sequence"/>
</dbReference>
<evidence type="ECO:0000313" key="2">
    <source>
        <dbReference type="Proteomes" id="UP000696485"/>
    </source>
</evidence>
<evidence type="ECO:0000313" key="1">
    <source>
        <dbReference type="EMBL" id="KAF9331917.1"/>
    </source>
</evidence>
<reference evidence="1" key="1">
    <citation type="journal article" date="2020" name="Fungal Divers.">
        <title>Resolving the Mortierellaceae phylogeny through synthesis of multi-gene phylogenetics and phylogenomics.</title>
        <authorList>
            <person name="Vandepol N."/>
            <person name="Liber J."/>
            <person name="Desiro A."/>
            <person name="Na H."/>
            <person name="Kennedy M."/>
            <person name="Barry K."/>
            <person name="Grigoriev I.V."/>
            <person name="Miller A.N."/>
            <person name="O'Donnell K."/>
            <person name="Stajich J.E."/>
            <person name="Bonito G."/>
        </authorList>
    </citation>
    <scope>NUCLEOTIDE SEQUENCE</scope>
    <source>
        <strain evidence="1">NVP1</strain>
    </source>
</reference>
<name>A0A9P5SPQ2_9FUNG</name>